<keyword evidence="2" id="KW-1185">Reference proteome</keyword>
<sequence>MRWFFFILFYTILCIDIDEPINLGSGISLPSLEQRDKSEGLQEFTPIKSTIGQSETQFFSFNVNTSSGVGEYYEFLIFLTGNICSQPSNVDANDTSLAVYYSFNSSMFQNFELAQMELFHNGYFQALADVPITSTENQNTVLYIAVRAPQNVDITSTWMYEIGVSQNDLVFQWDDRSWATLVDTDEDSALIVTGNLTSDGDYENVNVSNSRFSLYIYSDEYRHYFDSLNSSWCAIRNGPVLLDPSKLESSFTTRSGGLQQQFHVTGLNSSTRYIAYLVSDFAGKDFGGAVYQPFEFETMDKDACDLIYDLEFCNKVAYAVPNNPSLTKEELRTMYDDRAQALFQNFSKALQQIPCNASQDSVFSPIRTCDDCALSYKNWLCAVTIPRCSTRNITGYVSRDVGNNRNSWIDDNIQPYQEYYEVLPCFNVCEAIVRDCPADFNFVCPKHNDSIKLSYYWGVDGEFPTCNFVGDSFDVTSTAVKLVVNSLLALVVLVHLI</sequence>
<dbReference type="EMBL" id="CALSDN010000004">
    <property type="protein sequence ID" value="CAH6720747.1"/>
    <property type="molecule type" value="Genomic_DNA"/>
</dbReference>
<evidence type="ECO:0000313" key="1">
    <source>
        <dbReference type="EMBL" id="CAH6720747.1"/>
    </source>
</evidence>
<proteinExistence type="predicted"/>
<accession>A0ACA9Y742</accession>
<reference evidence="1" key="1">
    <citation type="submission" date="2022-06" db="EMBL/GenBank/DDBJ databases">
        <authorList>
            <person name="Legras J.-L."/>
            <person name="Devillers H."/>
            <person name="Grondin C."/>
        </authorList>
    </citation>
    <scope>NUCLEOTIDE SEQUENCE</scope>
    <source>
        <strain evidence="1">CLIB 1444</strain>
    </source>
</reference>
<evidence type="ECO:0000313" key="2">
    <source>
        <dbReference type="Proteomes" id="UP001152531"/>
    </source>
</evidence>
<gene>
    <name evidence="1" type="ORF">CLIB1444_04S07008</name>
</gene>
<dbReference type="Proteomes" id="UP001152531">
    <property type="component" value="Unassembled WGS sequence"/>
</dbReference>
<protein>
    <submittedName>
        <fullName evidence="1">Stretch-activated cation channel Mid1p</fullName>
    </submittedName>
</protein>
<organism evidence="1 2">
    <name type="scientific">[Candida] jaroonii</name>
    <dbReference type="NCBI Taxonomy" id="467808"/>
    <lineage>
        <taxon>Eukaryota</taxon>
        <taxon>Fungi</taxon>
        <taxon>Dikarya</taxon>
        <taxon>Ascomycota</taxon>
        <taxon>Saccharomycotina</taxon>
        <taxon>Pichiomycetes</taxon>
        <taxon>Debaryomycetaceae</taxon>
        <taxon>Yamadazyma</taxon>
    </lineage>
</organism>
<comment type="caution">
    <text evidence="1">The sequence shown here is derived from an EMBL/GenBank/DDBJ whole genome shotgun (WGS) entry which is preliminary data.</text>
</comment>
<name>A0ACA9Y742_9ASCO</name>